<keyword evidence="3" id="KW-1185">Reference proteome</keyword>
<feature type="region of interest" description="Disordered" evidence="1">
    <location>
        <begin position="182"/>
        <end position="228"/>
    </location>
</feature>
<dbReference type="AlphaFoldDB" id="A0AAU9P2A0"/>
<protein>
    <submittedName>
        <fullName evidence="2">Uncharacterized protein</fullName>
    </submittedName>
</protein>
<dbReference type="Proteomes" id="UP001157418">
    <property type="component" value="Unassembled WGS sequence"/>
</dbReference>
<organism evidence="2 3">
    <name type="scientific">Lactuca virosa</name>
    <dbReference type="NCBI Taxonomy" id="75947"/>
    <lineage>
        <taxon>Eukaryota</taxon>
        <taxon>Viridiplantae</taxon>
        <taxon>Streptophyta</taxon>
        <taxon>Embryophyta</taxon>
        <taxon>Tracheophyta</taxon>
        <taxon>Spermatophyta</taxon>
        <taxon>Magnoliopsida</taxon>
        <taxon>eudicotyledons</taxon>
        <taxon>Gunneridae</taxon>
        <taxon>Pentapetalae</taxon>
        <taxon>asterids</taxon>
        <taxon>campanulids</taxon>
        <taxon>Asterales</taxon>
        <taxon>Asteraceae</taxon>
        <taxon>Cichorioideae</taxon>
        <taxon>Cichorieae</taxon>
        <taxon>Lactucinae</taxon>
        <taxon>Lactuca</taxon>
    </lineage>
</organism>
<comment type="caution">
    <text evidence="2">The sequence shown here is derived from an EMBL/GenBank/DDBJ whole genome shotgun (WGS) entry which is preliminary data.</text>
</comment>
<sequence length="228" mass="26247">MLRICKKIPLPLHPKIVPILSWLLCPFKQQRYKTILTPHPLSTNLVKLSLVLKVHHLTLRFWPAFLLQDEIHRFNFIPLLHHLLLHMKPSHNMDRLIHTLIQIFHIHLHSNPSHNVDQHLRTLIQVESSLSDLQSKMLSKLSLLVNLMESLGHHLSKIEADMADIKHIISMVDNTKEIVHFRSPHDDPQPSPLPPLTGNNPHNLFRPHPLNPPSLLPSLPLDTPPVSP</sequence>
<dbReference type="EMBL" id="CAKMRJ010005523">
    <property type="protein sequence ID" value="CAH1444081.1"/>
    <property type="molecule type" value="Genomic_DNA"/>
</dbReference>
<reference evidence="2 3" key="1">
    <citation type="submission" date="2022-01" db="EMBL/GenBank/DDBJ databases">
        <authorList>
            <person name="Xiong W."/>
            <person name="Schranz E."/>
        </authorList>
    </citation>
    <scope>NUCLEOTIDE SEQUENCE [LARGE SCALE GENOMIC DNA]</scope>
</reference>
<evidence type="ECO:0000256" key="1">
    <source>
        <dbReference type="SAM" id="MobiDB-lite"/>
    </source>
</evidence>
<gene>
    <name evidence="2" type="ORF">LVIROSA_LOCUS29947</name>
</gene>
<name>A0AAU9P2A0_9ASTR</name>
<accession>A0AAU9P2A0</accession>
<proteinExistence type="predicted"/>
<evidence type="ECO:0000313" key="3">
    <source>
        <dbReference type="Proteomes" id="UP001157418"/>
    </source>
</evidence>
<evidence type="ECO:0000313" key="2">
    <source>
        <dbReference type="EMBL" id="CAH1444081.1"/>
    </source>
</evidence>